<proteinExistence type="inferred from homology"/>
<keyword evidence="4 10" id="KW-0633">Potassium transport</keyword>
<organism evidence="13 14">
    <name type="scientific">Trapa incisa</name>
    <dbReference type="NCBI Taxonomy" id="236973"/>
    <lineage>
        <taxon>Eukaryota</taxon>
        <taxon>Viridiplantae</taxon>
        <taxon>Streptophyta</taxon>
        <taxon>Embryophyta</taxon>
        <taxon>Tracheophyta</taxon>
        <taxon>Spermatophyta</taxon>
        <taxon>Magnoliopsida</taxon>
        <taxon>eudicotyledons</taxon>
        <taxon>Gunneridae</taxon>
        <taxon>Pentapetalae</taxon>
        <taxon>rosids</taxon>
        <taxon>malvids</taxon>
        <taxon>Myrtales</taxon>
        <taxon>Lythraceae</taxon>
        <taxon>Trapa</taxon>
    </lineage>
</organism>
<dbReference type="InterPro" id="IPR053951">
    <property type="entry name" value="K_trans_N"/>
</dbReference>
<evidence type="ECO:0000256" key="4">
    <source>
        <dbReference type="ARBA" id="ARBA00022538"/>
    </source>
</evidence>
<feature type="transmembrane region" description="Helical" evidence="10">
    <location>
        <begin position="104"/>
        <end position="125"/>
    </location>
</feature>
<reference evidence="13 14" key="1">
    <citation type="journal article" date="2023" name="Hortic Res">
        <title>Pangenome of water caltrop reveals structural variations and asymmetric subgenome divergence after allopolyploidization.</title>
        <authorList>
            <person name="Zhang X."/>
            <person name="Chen Y."/>
            <person name="Wang L."/>
            <person name="Yuan Y."/>
            <person name="Fang M."/>
            <person name="Shi L."/>
            <person name="Lu R."/>
            <person name="Comes H.P."/>
            <person name="Ma Y."/>
            <person name="Chen Y."/>
            <person name="Huang G."/>
            <person name="Zhou Y."/>
            <person name="Zheng Z."/>
            <person name="Qiu Y."/>
        </authorList>
    </citation>
    <scope>NUCLEOTIDE SEQUENCE [LARGE SCALE GENOMIC DNA]</scope>
    <source>
        <tissue evidence="13">Roots</tissue>
    </source>
</reference>
<evidence type="ECO:0000256" key="1">
    <source>
        <dbReference type="ARBA" id="ARBA00004651"/>
    </source>
</evidence>
<feature type="transmembrane region" description="Helical" evidence="10">
    <location>
        <begin position="412"/>
        <end position="444"/>
    </location>
</feature>
<feature type="transmembrane region" description="Helical" evidence="10">
    <location>
        <begin position="489"/>
        <end position="510"/>
    </location>
</feature>
<dbReference type="Proteomes" id="UP001345219">
    <property type="component" value="Chromosome 11"/>
</dbReference>
<keyword evidence="3" id="KW-0813">Transport</keyword>
<comment type="caution">
    <text evidence="10">Lacks conserved residue(s) required for the propagation of feature annotation.</text>
</comment>
<comment type="similarity">
    <text evidence="2 10">Belongs to the HAK/KUP transporter (TC 2.A.72.3) family.</text>
</comment>
<comment type="subcellular location">
    <subcellularLocation>
        <location evidence="1">Cell membrane</location>
        <topology evidence="1">Multi-pass membrane protein</topology>
    </subcellularLocation>
    <subcellularLocation>
        <location evidence="10">Membrane</location>
        <topology evidence="10">Multi-pass membrane protein</topology>
    </subcellularLocation>
</comment>
<sequence length="840" mass="93686">MAESKVRREENGQVEMQEEEIEEVAAFPRDRKMSWAKLRRVDSLNLEAGRFSMAHGHHSSQVNWARTLSLAFQSIGVVYGDIGTSPLYVFSSTFGDHIDHKDDILGVLSLIIYTIALIPLIKYVFIVLRANDNGDGGTFALYSVICRYAKVSLIPNHQPEDTQLSHYKLDTPSRQLKRSQMIKEKIENSRTAKIILFLVTIMGTSMVIGDGVLTPSISVLSAVGGIKSLGQDAVVGISIAILVTLFSIQRFGTDKIGFSFAPIVFIWFSFIGGIGLFNLFKYDVGVLRAFNPKYIVDYFQRNGKQAWVSLGGVFLCITGTEAMFADLGHFNIRAIQISFSCITFPAIVTAYIGQAAFLTKHPDQVSDTFYKSIPGELHIPYTIKITRYPKISYTWVQYCVGLCYVDPLYWPVFVSAVAATIVASQAMISGAFAIVSQSLTLGCFPRVKVVHTSAKYEGQVYIPEVNYILMVACVIVTAAFKTTDKIGNAYGIAVVSVMLITTSMVSLIMLVIWKTNVWWIAIFFFVFGSIEVLYLSSVLYKFVQGGFLPLLFSLVLMTAMIIWHYVHKERYMYELNHKASGDFVGDLAKNAQVTRIPGIGLLYSELVQGIPPILPHFVSNIPSVHSVLIIVSIKNLPISKVLPQERFLFRQMEPRHFRVFRCVVRYGYKDAVQEPAEFERDMVESLKEFIRRESCFFESTKNHKLEPVSLADSSLLAGEEKANGSAAESLREPINSNHETCPSSDSSLNAIRSAVSSAQGVIGRDEGAEAEMEFVQVAAEKGVVYLIGEAEVVAKPSSSFLKKIVVNYAYSFLRKNFRQGEKVMAIPRTKLLRVGMTYEI</sequence>
<comment type="caution">
    <text evidence="13">The sequence shown here is derived from an EMBL/GenBank/DDBJ whole genome shotgun (WGS) entry which is preliminary data.</text>
</comment>
<keyword evidence="7 10" id="KW-1133">Transmembrane helix</keyword>
<evidence type="ECO:0000313" key="14">
    <source>
        <dbReference type="Proteomes" id="UP001345219"/>
    </source>
</evidence>
<dbReference type="PANTHER" id="PTHR30540">
    <property type="entry name" value="OSMOTIC STRESS POTASSIUM TRANSPORTER"/>
    <property type="match status" value="1"/>
</dbReference>
<dbReference type="GO" id="GO:0005886">
    <property type="term" value="C:plasma membrane"/>
    <property type="evidence" value="ECO:0007669"/>
    <property type="project" value="UniProtKB-SubCell"/>
</dbReference>
<feature type="transmembrane region" description="Helical" evidence="10">
    <location>
        <begin position="306"/>
        <end position="325"/>
    </location>
</feature>
<evidence type="ECO:0000256" key="9">
    <source>
        <dbReference type="ARBA" id="ARBA00023136"/>
    </source>
</evidence>
<keyword evidence="8 10" id="KW-0406">Ion transport</keyword>
<evidence type="ECO:0000256" key="6">
    <source>
        <dbReference type="ARBA" id="ARBA00022958"/>
    </source>
</evidence>
<dbReference type="NCBIfam" id="TIGR00794">
    <property type="entry name" value="kup"/>
    <property type="match status" value="1"/>
</dbReference>
<feature type="transmembrane region" description="Helical" evidence="10">
    <location>
        <begin position="546"/>
        <end position="566"/>
    </location>
</feature>
<feature type="transmembrane region" description="Helical" evidence="10">
    <location>
        <begin position="260"/>
        <end position="280"/>
    </location>
</feature>
<dbReference type="AlphaFoldDB" id="A0AAN7KC60"/>
<keyword evidence="9 10" id="KW-0472">Membrane</keyword>
<feature type="domain" description="K+ potassium transporter integral membrane" evidence="11">
    <location>
        <begin position="405"/>
        <end position="579"/>
    </location>
</feature>
<evidence type="ECO:0000256" key="2">
    <source>
        <dbReference type="ARBA" id="ARBA00008440"/>
    </source>
</evidence>
<keyword evidence="5 10" id="KW-0812">Transmembrane</keyword>
<keyword evidence="14" id="KW-1185">Reference proteome</keyword>
<dbReference type="EMBL" id="JAXIOK010000008">
    <property type="protein sequence ID" value="KAK4764156.1"/>
    <property type="molecule type" value="Genomic_DNA"/>
</dbReference>
<evidence type="ECO:0000259" key="12">
    <source>
        <dbReference type="Pfam" id="PF22776"/>
    </source>
</evidence>
<name>A0AAN7KC60_9MYRT</name>
<evidence type="ECO:0000259" key="11">
    <source>
        <dbReference type="Pfam" id="PF02705"/>
    </source>
</evidence>
<feature type="transmembrane region" description="Helical" evidence="10">
    <location>
        <begin position="191"/>
        <end position="209"/>
    </location>
</feature>
<evidence type="ECO:0000256" key="3">
    <source>
        <dbReference type="ARBA" id="ARBA00022448"/>
    </source>
</evidence>
<accession>A0AAN7KC60</accession>
<feature type="transmembrane region" description="Helical" evidence="10">
    <location>
        <begin position="337"/>
        <end position="357"/>
    </location>
</feature>
<evidence type="ECO:0000256" key="5">
    <source>
        <dbReference type="ARBA" id="ARBA00022692"/>
    </source>
</evidence>
<dbReference type="InterPro" id="IPR003855">
    <property type="entry name" value="K+_transporter"/>
</dbReference>
<feature type="transmembrane region" description="Helical" evidence="10">
    <location>
        <begin position="229"/>
        <end position="248"/>
    </location>
</feature>
<dbReference type="Pfam" id="PF22776">
    <property type="entry name" value="K_trans_C"/>
    <property type="match status" value="1"/>
</dbReference>
<feature type="transmembrane region" description="Helical" evidence="10">
    <location>
        <begin position="517"/>
        <end position="540"/>
    </location>
</feature>
<evidence type="ECO:0000256" key="7">
    <source>
        <dbReference type="ARBA" id="ARBA00022989"/>
    </source>
</evidence>
<protein>
    <recommendedName>
        <fullName evidence="10">Potassium transporter</fullName>
    </recommendedName>
</protein>
<gene>
    <name evidence="13" type="ORF">SAY87_013594</name>
</gene>
<comment type="function">
    <text evidence="10">Potassium transporter.</text>
</comment>
<feature type="transmembrane region" description="Helical" evidence="10">
    <location>
        <begin position="465"/>
        <end position="483"/>
    </location>
</feature>
<keyword evidence="6 10" id="KW-0630">Potassium</keyword>
<evidence type="ECO:0000256" key="10">
    <source>
        <dbReference type="RuleBase" id="RU321113"/>
    </source>
</evidence>
<dbReference type="PANTHER" id="PTHR30540:SF94">
    <property type="entry name" value="POTASSIUM TRANSPORTER 5"/>
    <property type="match status" value="1"/>
</dbReference>
<dbReference type="GO" id="GO:0015079">
    <property type="term" value="F:potassium ion transmembrane transporter activity"/>
    <property type="evidence" value="ECO:0007669"/>
    <property type="project" value="UniProtKB-UniRule"/>
</dbReference>
<feature type="domain" description="K+ potassium transporter C-terminal" evidence="12">
    <location>
        <begin position="597"/>
        <end position="840"/>
    </location>
</feature>
<evidence type="ECO:0000256" key="8">
    <source>
        <dbReference type="ARBA" id="ARBA00023065"/>
    </source>
</evidence>
<dbReference type="Pfam" id="PF02705">
    <property type="entry name" value="K_trans"/>
    <property type="match status" value="2"/>
</dbReference>
<dbReference type="InterPro" id="IPR053952">
    <property type="entry name" value="K_trans_C"/>
</dbReference>
<evidence type="ECO:0000313" key="13">
    <source>
        <dbReference type="EMBL" id="KAK4764156.1"/>
    </source>
</evidence>
<feature type="domain" description="K+ potassium transporter integral membrane" evidence="11">
    <location>
        <begin position="70"/>
        <end position="382"/>
    </location>
</feature>